<dbReference type="KEGG" id="stsi:A4E84_14155"/>
<keyword evidence="3" id="KW-1185">Reference proteome</keyword>
<dbReference type="Pfam" id="PF24693">
    <property type="entry name" value="DUF7660"/>
    <property type="match status" value="1"/>
</dbReference>
<dbReference type="InterPro" id="IPR056077">
    <property type="entry name" value="DUF7660"/>
</dbReference>
<sequence length="85" mass="9496">MSRPLAAADHLGDREAFSVFLARLRADHAENGAEWENATLDAFLEALEAWVSDAPGWYHNHGQDLPPQGDWTFFARALAAARIYE</sequence>
<proteinExistence type="predicted"/>
<organism evidence="2 3">
    <name type="scientific">Streptomyces qaidamensis</name>
    <dbReference type="NCBI Taxonomy" id="1783515"/>
    <lineage>
        <taxon>Bacteria</taxon>
        <taxon>Bacillati</taxon>
        <taxon>Actinomycetota</taxon>
        <taxon>Actinomycetes</taxon>
        <taxon>Kitasatosporales</taxon>
        <taxon>Streptomycetaceae</taxon>
        <taxon>Streptomyces</taxon>
        <taxon>Streptomyces aurantiacus group</taxon>
    </lineage>
</organism>
<protein>
    <recommendedName>
        <fullName evidence="1">DUF7660 domain-containing protein</fullName>
    </recommendedName>
</protein>
<evidence type="ECO:0000259" key="1">
    <source>
        <dbReference type="Pfam" id="PF24693"/>
    </source>
</evidence>
<dbReference type="STRING" id="1783515.A4E84_14155"/>
<gene>
    <name evidence="2" type="ORF">A4E84_14155</name>
</gene>
<evidence type="ECO:0000313" key="3">
    <source>
        <dbReference type="Proteomes" id="UP000076096"/>
    </source>
</evidence>
<feature type="domain" description="DUF7660" evidence="1">
    <location>
        <begin position="14"/>
        <end position="85"/>
    </location>
</feature>
<dbReference type="Proteomes" id="UP000076096">
    <property type="component" value="Chromosome"/>
</dbReference>
<evidence type="ECO:0000313" key="2">
    <source>
        <dbReference type="EMBL" id="AMW15328.1"/>
    </source>
</evidence>
<accession>A0A143CD49</accession>
<dbReference type="AlphaFoldDB" id="A0A143CD49"/>
<dbReference type="EMBL" id="CP015098">
    <property type="protein sequence ID" value="AMW15328.1"/>
    <property type="molecule type" value="Genomic_DNA"/>
</dbReference>
<dbReference type="RefSeq" id="WP_062931448.1">
    <property type="nucleotide sequence ID" value="NZ_CP015098.1"/>
</dbReference>
<reference evidence="3" key="1">
    <citation type="submission" date="2016-04" db="EMBL/GenBank/DDBJ databases">
        <authorList>
            <person name="Zhang B."/>
        </authorList>
    </citation>
    <scope>NUCLEOTIDE SEQUENCE [LARGE SCALE GENOMIC DNA]</scope>
    <source>
        <strain evidence="3">S10</strain>
    </source>
</reference>
<name>A0A143CD49_9ACTN</name>